<sequence length="377" mass="44717">MNSITSKGTSLKSVPRKSPPQTNEISNEQKQKLIDYFLDGSKYENELLKYIYICIMSTIKNYEQARIEKECTELRKIITESKISLRSSNKETAVRIIDEYSEWQRNDSRNKPDNLLNQIGLLLGISSKDIESNILKNLHKLKVHELSAFRSITFQKFKGMFDFNNGNYSELYLRFKREEKIAELEIRCKELEEKNEEIKNVLQDNTKRLKYKGSFGNQPIQENIRDDKNNMKSKLQEENSLLEQIDMLTAKNNSFEQEIEKLSIQIKQTSEHEFSEQQATNEKNDESQVKQLSVEDLNKLSKEELIDDIKEHQVKYDSLNQQFDLFHQEVEEKDEEIKRLRKQIKQYQQKLTELEESKFKEPKKKIQQPPVIMNLRM</sequence>
<reference evidence="3" key="1">
    <citation type="submission" date="2021-06" db="EMBL/GenBank/DDBJ databases">
        <authorList>
            <person name="Kallberg Y."/>
            <person name="Tangrot J."/>
            <person name="Rosling A."/>
        </authorList>
    </citation>
    <scope>NUCLEOTIDE SEQUENCE</scope>
    <source>
        <strain evidence="3">FL130A</strain>
    </source>
</reference>
<feature type="region of interest" description="Disordered" evidence="2">
    <location>
        <begin position="270"/>
        <end position="290"/>
    </location>
</feature>
<name>A0A9N9DEV8_9GLOM</name>
<protein>
    <submittedName>
        <fullName evidence="3">14213_t:CDS:1</fullName>
    </submittedName>
</protein>
<organism evidence="3 4">
    <name type="scientific">Ambispora leptoticha</name>
    <dbReference type="NCBI Taxonomy" id="144679"/>
    <lineage>
        <taxon>Eukaryota</taxon>
        <taxon>Fungi</taxon>
        <taxon>Fungi incertae sedis</taxon>
        <taxon>Mucoromycota</taxon>
        <taxon>Glomeromycotina</taxon>
        <taxon>Glomeromycetes</taxon>
        <taxon>Archaeosporales</taxon>
        <taxon>Ambisporaceae</taxon>
        <taxon>Ambispora</taxon>
    </lineage>
</organism>
<accession>A0A9N9DEV8</accession>
<comment type="caution">
    <text evidence="3">The sequence shown here is derived from an EMBL/GenBank/DDBJ whole genome shotgun (WGS) entry which is preliminary data.</text>
</comment>
<dbReference type="AlphaFoldDB" id="A0A9N9DEV8"/>
<feature type="compositionally biased region" description="Polar residues" evidence="2">
    <location>
        <begin position="1"/>
        <end position="12"/>
    </location>
</feature>
<evidence type="ECO:0000313" key="3">
    <source>
        <dbReference type="EMBL" id="CAG8635760.1"/>
    </source>
</evidence>
<evidence type="ECO:0000256" key="2">
    <source>
        <dbReference type="SAM" id="MobiDB-lite"/>
    </source>
</evidence>
<keyword evidence="1" id="KW-0175">Coiled coil</keyword>
<evidence type="ECO:0000313" key="4">
    <source>
        <dbReference type="Proteomes" id="UP000789508"/>
    </source>
</evidence>
<feature type="region of interest" description="Disordered" evidence="2">
    <location>
        <begin position="1"/>
        <end position="26"/>
    </location>
</feature>
<dbReference type="Proteomes" id="UP000789508">
    <property type="component" value="Unassembled WGS sequence"/>
</dbReference>
<proteinExistence type="predicted"/>
<feature type="coiled-coil region" evidence="1">
    <location>
        <begin position="302"/>
        <end position="357"/>
    </location>
</feature>
<dbReference type="EMBL" id="CAJVPS010007531">
    <property type="protein sequence ID" value="CAG8635760.1"/>
    <property type="molecule type" value="Genomic_DNA"/>
</dbReference>
<keyword evidence="4" id="KW-1185">Reference proteome</keyword>
<gene>
    <name evidence="3" type="ORF">ALEPTO_LOCUS9536</name>
</gene>
<evidence type="ECO:0000256" key="1">
    <source>
        <dbReference type="SAM" id="Coils"/>
    </source>
</evidence>